<gene>
    <name evidence="1" type="ORF">HS088_TW03G00039</name>
</gene>
<keyword evidence="2" id="KW-1185">Reference proteome</keyword>
<name>A0A7J7DU82_TRIWF</name>
<comment type="caution">
    <text evidence="1">The sequence shown here is derived from an EMBL/GenBank/DDBJ whole genome shotgun (WGS) entry which is preliminary data.</text>
</comment>
<evidence type="ECO:0000313" key="1">
    <source>
        <dbReference type="EMBL" id="KAF5749714.1"/>
    </source>
</evidence>
<evidence type="ECO:0000313" key="2">
    <source>
        <dbReference type="Proteomes" id="UP000593562"/>
    </source>
</evidence>
<dbReference type="EMBL" id="JAAARO010000003">
    <property type="protein sequence ID" value="KAF5749714.1"/>
    <property type="molecule type" value="Genomic_DNA"/>
</dbReference>
<organism evidence="1 2">
    <name type="scientific">Tripterygium wilfordii</name>
    <name type="common">Thunder God vine</name>
    <dbReference type="NCBI Taxonomy" id="458696"/>
    <lineage>
        <taxon>Eukaryota</taxon>
        <taxon>Viridiplantae</taxon>
        <taxon>Streptophyta</taxon>
        <taxon>Embryophyta</taxon>
        <taxon>Tracheophyta</taxon>
        <taxon>Spermatophyta</taxon>
        <taxon>Magnoliopsida</taxon>
        <taxon>eudicotyledons</taxon>
        <taxon>Gunneridae</taxon>
        <taxon>Pentapetalae</taxon>
        <taxon>rosids</taxon>
        <taxon>fabids</taxon>
        <taxon>Celastrales</taxon>
        <taxon>Celastraceae</taxon>
        <taxon>Tripterygium</taxon>
    </lineage>
</organism>
<accession>A0A7J7DU82</accession>
<protein>
    <submittedName>
        <fullName evidence="1">Uncharacterized protein</fullName>
    </submittedName>
</protein>
<dbReference type="Proteomes" id="UP000593562">
    <property type="component" value="Unassembled WGS sequence"/>
</dbReference>
<sequence>MNQTVNRHYECYQQKRGGEAYLEQGKDMRTWDHSSLANTKRPMKGKSVKLGILMGDQAANLQCPCGDFIPKEEEVGFISNTEYIYPVPSTCFTLIAITLIPF</sequence>
<proteinExistence type="predicted"/>
<reference evidence="1 2" key="1">
    <citation type="journal article" date="2020" name="Nat. Commun.">
        <title>Genome of Tripterygium wilfordii and identification of cytochrome P450 involved in triptolide biosynthesis.</title>
        <authorList>
            <person name="Tu L."/>
            <person name="Su P."/>
            <person name="Zhang Z."/>
            <person name="Gao L."/>
            <person name="Wang J."/>
            <person name="Hu T."/>
            <person name="Zhou J."/>
            <person name="Zhang Y."/>
            <person name="Zhao Y."/>
            <person name="Liu Y."/>
            <person name="Song Y."/>
            <person name="Tong Y."/>
            <person name="Lu Y."/>
            <person name="Yang J."/>
            <person name="Xu C."/>
            <person name="Jia M."/>
            <person name="Peters R.J."/>
            <person name="Huang L."/>
            <person name="Gao W."/>
        </authorList>
    </citation>
    <scope>NUCLEOTIDE SEQUENCE [LARGE SCALE GENOMIC DNA]</scope>
    <source>
        <strain evidence="2">cv. XIE 37</strain>
        <tissue evidence="1">Leaf</tissue>
    </source>
</reference>
<dbReference type="AlphaFoldDB" id="A0A7J7DU82"/>
<dbReference type="InParanoid" id="A0A7J7DU82"/>